<evidence type="ECO:0000256" key="4">
    <source>
        <dbReference type="ARBA" id="ARBA00022722"/>
    </source>
</evidence>
<dbReference type="eggNOG" id="KOG4585">
    <property type="taxonomic scope" value="Eukaryota"/>
</dbReference>
<comment type="similarity">
    <text evidence="3">Belongs to the HARBI1 family.</text>
</comment>
<feature type="compositionally biased region" description="Polar residues" evidence="8">
    <location>
        <begin position="1"/>
        <end position="11"/>
    </location>
</feature>
<comment type="cofactor">
    <cofactor evidence="1">
        <name>a divalent metal cation</name>
        <dbReference type="ChEBI" id="CHEBI:60240"/>
    </cofactor>
</comment>
<dbReference type="PANTHER" id="PTHR22930">
    <property type="match status" value="1"/>
</dbReference>
<reference evidence="12" key="1">
    <citation type="submission" date="2013-04" db="UniProtKB">
        <authorList>
            <consortium name="EnsemblPlants"/>
        </authorList>
    </citation>
    <scope>IDENTIFICATION</scope>
</reference>
<keyword evidence="6" id="KW-0378">Hydrolase</keyword>
<evidence type="ECO:0000313" key="12">
    <source>
        <dbReference type="EnsemblPlants" id="OB02G25880.1"/>
    </source>
</evidence>
<evidence type="ECO:0000259" key="11">
    <source>
        <dbReference type="Pfam" id="PF26138"/>
    </source>
</evidence>
<evidence type="ECO:0000256" key="8">
    <source>
        <dbReference type="SAM" id="MobiDB-lite"/>
    </source>
</evidence>
<dbReference type="AlphaFoldDB" id="J3LD71"/>
<accession>J3LD71</accession>
<evidence type="ECO:0008006" key="14">
    <source>
        <dbReference type="Google" id="ProtNLM"/>
    </source>
</evidence>
<dbReference type="Proteomes" id="UP000006038">
    <property type="component" value="Unassembled WGS sequence"/>
</dbReference>
<dbReference type="GO" id="GO:0004518">
    <property type="term" value="F:nuclease activity"/>
    <property type="evidence" value="ECO:0007669"/>
    <property type="project" value="UniProtKB-KW"/>
</dbReference>
<protein>
    <recommendedName>
        <fullName evidence="14">Myb/SANT-like domain-containing protein</fullName>
    </recommendedName>
</protein>
<dbReference type="GO" id="GO:0046872">
    <property type="term" value="F:metal ion binding"/>
    <property type="evidence" value="ECO:0007669"/>
    <property type="project" value="UniProtKB-KW"/>
</dbReference>
<feature type="region of interest" description="Disordered" evidence="8">
    <location>
        <begin position="1"/>
        <end position="107"/>
    </location>
</feature>
<dbReference type="InterPro" id="IPR027806">
    <property type="entry name" value="HARBI1_dom"/>
</dbReference>
<evidence type="ECO:0000313" key="13">
    <source>
        <dbReference type="Proteomes" id="UP000006038"/>
    </source>
</evidence>
<keyword evidence="13" id="KW-1185">Reference proteome</keyword>
<evidence type="ECO:0000259" key="9">
    <source>
        <dbReference type="Pfam" id="PF12776"/>
    </source>
</evidence>
<feature type="region of interest" description="Disordered" evidence="8">
    <location>
        <begin position="246"/>
        <end position="273"/>
    </location>
</feature>
<evidence type="ECO:0000256" key="5">
    <source>
        <dbReference type="ARBA" id="ARBA00022723"/>
    </source>
</evidence>
<dbReference type="STRING" id="4533.J3LD71"/>
<feature type="domain" description="DDE Tnp4" evidence="10">
    <location>
        <begin position="454"/>
        <end position="588"/>
    </location>
</feature>
<dbReference type="Pfam" id="PF12776">
    <property type="entry name" value="Myb_DNA-bind_3"/>
    <property type="match status" value="1"/>
</dbReference>
<evidence type="ECO:0000259" key="10">
    <source>
        <dbReference type="Pfam" id="PF13359"/>
    </source>
</evidence>
<dbReference type="InterPro" id="IPR024752">
    <property type="entry name" value="Myb/SANT-like_dom"/>
</dbReference>
<keyword evidence="7" id="KW-0539">Nucleus</keyword>
<evidence type="ECO:0000256" key="1">
    <source>
        <dbReference type="ARBA" id="ARBA00001968"/>
    </source>
</evidence>
<evidence type="ECO:0000256" key="6">
    <source>
        <dbReference type="ARBA" id="ARBA00022801"/>
    </source>
</evidence>
<dbReference type="Gramene" id="OB02G25880.1">
    <property type="protein sequence ID" value="OB02G25880.1"/>
    <property type="gene ID" value="OB02G25880"/>
</dbReference>
<evidence type="ECO:0000256" key="2">
    <source>
        <dbReference type="ARBA" id="ARBA00004123"/>
    </source>
</evidence>
<dbReference type="GO" id="GO:0005634">
    <property type="term" value="C:nucleus"/>
    <property type="evidence" value="ECO:0007669"/>
    <property type="project" value="UniProtKB-SubCell"/>
</dbReference>
<dbReference type="Pfam" id="PF13359">
    <property type="entry name" value="DDE_Tnp_4"/>
    <property type="match status" value="1"/>
</dbReference>
<keyword evidence="4" id="KW-0540">Nuclease</keyword>
<dbReference type="EnsemblPlants" id="OB02G25880.1">
    <property type="protein sequence ID" value="OB02G25880.1"/>
    <property type="gene ID" value="OB02G25880"/>
</dbReference>
<dbReference type="PANTHER" id="PTHR22930:SF280">
    <property type="entry name" value="OS11G0202600 PROTEIN"/>
    <property type="match status" value="1"/>
</dbReference>
<dbReference type="OMA" id="RKECIND"/>
<evidence type="ECO:0000256" key="3">
    <source>
        <dbReference type="ARBA" id="ARBA00006958"/>
    </source>
</evidence>
<organism evidence="12">
    <name type="scientific">Oryza brachyantha</name>
    <name type="common">malo sina</name>
    <dbReference type="NCBI Taxonomy" id="4533"/>
    <lineage>
        <taxon>Eukaryota</taxon>
        <taxon>Viridiplantae</taxon>
        <taxon>Streptophyta</taxon>
        <taxon>Embryophyta</taxon>
        <taxon>Tracheophyta</taxon>
        <taxon>Spermatophyta</taxon>
        <taxon>Magnoliopsida</taxon>
        <taxon>Liliopsida</taxon>
        <taxon>Poales</taxon>
        <taxon>Poaceae</taxon>
        <taxon>BOP clade</taxon>
        <taxon>Oryzoideae</taxon>
        <taxon>Oryzeae</taxon>
        <taxon>Oryzinae</taxon>
        <taxon>Oryza</taxon>
    </lineage>
</organism>
<keyword evidence="5" id="KW-0479">Metal-binding</keyword>
<sequence>MPVLTPNSSVTPRPLGSPLISEISPTHDIESSRRQRRYRRKVATTDWTNDKGRGRHGRHGGGLGRGKKLAAEPSTTRPSSAARGRVKKASYKPPRPSGSGATDGLVSGDTDATDYAYTDGFVDSEAPNAHEMKEEFDKADWSTTNNRIFCELCIEQIEAGNRPIGIMKNIAYQNIAVKYLQKTGLRHSKVQLKKRWDILKGMYSFWLSLLKDTGLGWDSTKGTVAASDDYWKKVTKDVGGVDERADVQGLDNTPKDLSLDNNSKNNKSLNPQKKCKNPIVKVMKGIQSTLDTNCTIANKMSMYGSDDEDEDETVVVARGQLDMVRKIGPVLTTFGMFYAETYLNKSKMSRPLFERLHNLLVSSYELKSSYKMDSVEALGMFLWPIGAPQSFVQVKNRFERSKETIDRKFKEVLQSVYLLSKDLVKLRDPNFTTIHPRLLGDRFEPHFNTCIGAIDGTHIPVVVPASNLVQHVGRNKYPTQNVLAICDFDMRFTFIVLGWPGLAHDMRVFNDALRKYAAIFPYPPPGKFYLVDLGYPNRLGFLAPYKGTKYHLPKFRAGPSPSGKKEVFNHLHSSLCNVIERSFGVLKMK</sequence>
<comment type="subcellular location">
    <subcellularLocation>
        <location evidence="2">Nucleus</location>
    </subcellularLocation>
</comment>
<feature type="compositionally biased region" description="Low complexity" evidence="8">
    <location>
        <begin position="259"/>
        <end position="270"/>
    </location>
</feature>
<proteinExistence type="inferred from homology"/>
<dbReference type="InterPro" id="IPR045249">
    <property type="entry name" value="HARBI1-like"/>
</dbReference>
<name>J3LD71_ORYBR</name>
<feature type="domain" description="DUF8040" evidence="11">
    <location>
        <begin position="342"/>
        <end position="416"/>
    </location>
</feature>
<dbReference type="HOGENOM" id="CLU_463535_0_0_1"/>
<feature type="domain" description="Myb/SANT-like" evidence="9">
    <location>
        <begin position="141"/>
        <end position="233"/>
    </location>
</feature>
<evidence type="ECO:0000256" key="7">
    <source>
        <dbReference type="ARBA" id="ARBA00023242"/>
    </source>
</evidence>
<dbReference type="Pfam" id="PF26138">
    <property type="entry name" value="DUF8040"/>
    <property type="match status" value="1"/>
</dbReference>
<dbReference type="GO" id="GO:0016787">
    <property type="term" value="F:hydrolase activity"/>
    <property type="evidence" value="ECO:0007669"/>
    <property type="project" value="UniProtKB-KW"/>
</dbReference>
<dbReference type="InterPro" id="IPR058353">
    <property type="entry name" value="DUF8040"/>
</dbReference>